<keyword evidence="6" id="KW-0832">Ubl conjugation</keyword>
<dbReference type="GO" id="GO:0005634">
    <property type="term" value="C:nucleus"/>
    <property type="evidence" value="ECO:0007669"/>
    <property type="project" value="UniProtKB-SubCell"/>
</dbReference>
<feature type="domain" description="Zinc-finger" evidence="10">
    <location>
        <begin position="46"/>
        <end position="142"/>
    </location>
</feature>
<dbReference type="EMBL" id="JAAALK010000079">
    <property type="protein sequence ID" value="KAG8099954.1"/>
    <property type="molecule type" value="Genomic_DNA"/>
</dbReference>
<evidence type="ECO:0000313" key="12">
    <source>
        <dbReference type="EMBL" id="KAG8099954.1"/>
    </source>
</evidence>
<reference evidence="12" key="2">
    <citation type="submission" date="2021-02" db="EMBL/GenBank/DDBJ databases">
        <authorList>
            <person name="Kimball J.A."/>
            <person name="Haas M.W."/>
            <person name="Macchietto M."/>
            <person name="Kono T."/>
            <person name="Duquette J."/>
            <person name="Shao M."/>
        </authorList>
    </citation>
    <scope>NUCLEOTIDE SEQUENCE</scope>
    <source>
        <tissue evidence="12">Fresh leaf tissue</tissue>
    </source>
</reference>
<dbReference type="Pfam" id="PF15612">
    <property type="entry name" value="WHIM1"/>
    <property type="match status" value="1"/>
</dbReference>
<evidence type="ECO:0000256" key="7">
    <source>
        <dbReference type="ARBA" id="ARBA00023015"/>
    </source>
</evidence>
<evidence type="ECO:0000259" key="11">
    <source>
        <dbReference type="Pfam" id="PF15612"/>
    </source>
</evidence>
<dbReference type="GO" id="GO:0005737">
    <property type="term" value="C:cytoplasm"/>
    <property type="evidence" value="ECO:0007669"/>
    <property type="project" value="UniProtKB-SubCell"/>
</dbReference>
<evidence type="ECO:0000256" key="2">
    <source>
        <dbReference type="ARBA" id="ARBA00004496"/>
    </source>
</evidence>
<keyword evidence="13" id="KW-1185">Reference proteome</keyword>
<reference evidence="12" key="1">
    <citation type="journal article" date="2021" name="bioRxiv">
        <title>Whole Genome Assembly and Annotation of Northern Wild Rice, Zizania palustris L., Supports a Whole Genome Duplication in the Zizania Genus.</title>
        <authorList>
            <person name="Haas M."/>
            <person name="Kono T."/>
            <person name="Macchietto M."/>
            <person name="Millas R."/>
            <person name="McGilp L."/>
            <person name="Shao M."/>
            <person name="Duquette J."/>
            <person name="Hirsch C.N."/>
            <person name="Kimball J."/>
        </authorList>
    </citation>
    <scope>NUCLEOTIDE SEQUENCE</scope>
    <source>
        <tissue evidence="12">Fresh leaf tissue</tissue>
    </source>
</reference>
<dbReference type="PANTHER" id="PTHR31169">
    <property type="entry name" value="OS05G0300700 PROTEIN"/>
    <property type="match status" value="1"/>
</dbReference>
<dbReference type="Proteomes" id="UP000729402">
    <property type="component" value="Unassembled WGS sequence"/>
</dbReference>
<dbReference type="InterPro" id="IPR028942">
    <property type="entry name" value="WHIM1_dom"/>
</dbReference>
<protein>
    <recommendedName>
        <fullName evidence="14">DDT domain-containing protein</fullName>
    </recommendedName>
</protein>
<evidence type="ECO:0000256" key="1">
    <source>
        <dbReference type="ARBA" id="ARBA00004123"/>
    </source>
</evidence>
<comment type="subcellular location">
    <subcellularLocation>
        <location evidence="2">Cytoplasm</location>
    </subcellularLocation>
    <subcellularLocation>
        <location evidence="1">Nucleus</location>
    </subcellularLocation>
</comment>
<evidence type="ECO:0000256" key="5">
    <source>
        <dbReference type="ARBA" id="ARBA00022553"/>
    </source>
</evidence>
<organism evidence="12 13">
    <name type="scientific">Zizania palustris</name>
    <name type="common">Northern wild rice</name>
    <dbReference type="NCBI Taxonomy" id="103762"/>
    <lineage>
        <taxon>Eukaryota</taxon>
        <taxon>Viridiplantae</taxon>
        <taxon>Streptophyta</taxon>
        <taxon>Embryophyta</taxon>
        <taxon>Tracheophyta</taxon>
        <taxon>Spermatophyta</taxon>
        <taxon>Magnoliopsida</taxon>
        <taxon>Liliopsida</taxon>
        <taxon>Poales</taxon>
        <taxon>Poaceae</taxon>
        <taxon>BOP clade</taxon>
        <taxon>Oryzoideae</taxon>
        <taxon>Oryzeae</taxon>
        <taxon>Zizaniinae</taxon>
        <taxon>Zizania</taxon>
    </lineage>
</organism>
<feature type="domain" description="WHIM1" evidence="11">
    <location>
        <begin position="353"/>
        <end position="383"/>
    </location>
</feature>
<keyword evidence="7" id="KW-0805">Transcription regulation</keyword>
<evidence type="ECO:0000256" key="6">
    <source>
        <dbReference type="ARBA" id="ARBA00022843"/>
    </source>
</evidence>
<proteinExistence type="predicted"/>
<dbReference type="InterPro" id="IPR040221">
    <property type="entry name" value="CDCA7/CDA7L"/>
</dbReference>
<dbReference type="GO" id="GO:0006355">
    <property type="term" value="P:regulation of DNA-templated transcription"/>
    <property type="evidence" value="ECO:0007669"/>
    <property type="project" value="InterPro"/>
</dbReference>
<keyword evidence="8" id="KW-0804">Transcription</keyword>
<evidence type="ECO:0008006" key="14">
    <source>
        <dbReference type="Google" id="ProtNLM"/>
    </source>
</evidence>
<dbReference type="AlphaFoldDB" id="A0A8J5X1V0"/>
<sequence>MEAALEIANLTGSAGVVVPGLEQPQEAVAQEAAAAEPGASGGARVGGTTCHQCRQKLRGLAASCKQLKKKGKLCPIQYCCKCLRNRYGEDVEEVAKDESWVCPKCKSICNCSLCMKKKGLQPTGALAHTAKASGCGSVHELLGKGSEVVAELQKNSQKARSVSLKKPPKRALEPAAAAAEPLADWNDNLCIEFNAVSSFPVEKKLKRKGTVNNGVTLMKHENPATPNIVVVLPRGTPVTSVAGAELEPEDVGPALQFIEFCSTFSEIFQVRKGQPEKILHDIAGGRGLRVVPSLVAEFHINLLSIIQEGRRMKPVAYSKDTDAWIIAVGKCISESTFVPKELPLDCLSKGVWGYKNLSPSSKLHILNFLCDESLSTQKLKSCMLDKVENVSRKVLSAEEKDKKPEEETKNNMDEATLLKTEVAALTSEENNNGISQIKEASTVKHAAINEKKHGYFLAMKPVVVIKGAAYWKLDGYDNNVTMMLQDFDTDDSMENKDKWFVLNEDEHKMVEDYVSKGGMEYAIASCDKAPAAEG</sequence>
<evidence type="ECO:0000256" key="9">
    <source>
        <dbReference type="ARBA" id="ARBA00023242"/>
    </source>
</evidence>
<accession>A0A8J5X1V0</accession>
<dbReference type="Pfam" id="PF10497">
    <property type="entry name" value="zf-4CXXC_R1"/>
    <property type="match status" value="1"/>
</dbReference>
<gene>
    <name evidence="12" type="ORF">GUJ93_ZPchr0013g36316</name>
</gene>
<dbReference type="PANTHER" id="PTHR31169:SF8">
    <property type="entry name" value="ZINC-FINGER DOMAIN OF MONOAMINE-OXIDASE A REPRESSOR R1 PROTEIN"/>
    <property type="match status" value="1"/>
</dbReference>
<evidence type="ECO:0000256" key="3">
    <source>
        <dbReference type="ARBA" id="ARBA00022490"/>
    </source>
</evidence>
<evidence type="ECO:0000256" key="8">
    <source>
        <dbReference type="ARBA" id="ARBA00023163"/>
    </source>
</evidence>
<evidence type="ECO:0000256" key="4">
    <source>
        <dbReference type="ARBA" id="ARBA00022499"/>
    </source>
</evidence>
<dbReference type="InterPro" id="IPR018866">
    <property type="entry name" value="Znf-4CXXC_R1"/>
</dbReference>
<keyword evidence="9" id="KW-0539">Nucleus</keyword>
<keyword evidence="3" id="KW-0963">Cytoplasm</keyword>
<name>A0A8J5X1V0_ZIZPA</name>
<evidence type="ECO:0000313" key="13">
    <source>
        <dbReference type="Proteomes" id="UP000729402"/>
    </source>
</evidence>
<dbReference type="OrthoDB" id="298344at2759"/>
<comment type="caution">
    <text evidence="12">The sequence shown here is derived from an EMBL/GenBank/DDBJ whole genome shotgun (WGS) entry which is preliminary data.</text>
</comment>
<keyword evidence="4" id="KW-1017">Isopeptide bond</keyword>
<keyword evidence="5" id="KW-0597">Phosphoprotein</keyword>
<evidence type="ECO:0000259" key="10">
    <source>
        <dbReference type="Pfam" id="PF10497"/>
    </source>
</evidence>